<evidence type="ECO:0000313" key="3">
    <source>
        <dbReference type="Proteomes" id="UP001431963"/>
    </source>
</evidence>
<accession>A0ABU8BZP5</accession>
<organism evidence="2 3">
    <name type="scientific">Gemmobacter denitrificans</name>
    <dbReference type="NCBI Taxonomy" id="3123040"/>
    <lineage>
        <taxon>Bacteria</taxon>
        <taxon>Pseudomonadati</taxon>
        <taxon>Pseudomonadota</taxon>
        <taxon>Alphaproteobacteria</taxon>
        <taxon>Rhodobacterales</taxon>
        <taxon>Paracoccaceae</taxon>
        <taxon>Gemmobacter</taxon>
    </lineage>
</organism>
<sequence>MAAYDTTRTAPFGAISTYRFIQFVSGIFGGLAAWNDARVTRNALAKLSDRELDDIGLCRGDIDLIGAGRL</sequence>
<dbReference type="InterPro" id="IPR009506">
    <property type="entry name" value="YjiS-like"/>
</dbReference>
<dbReference type="Proteomes" id="UP001431963">
    <property type="component" value="Unassembled WGS sequence"/>
</dbReference>
<comment type="caution">
    <text evidence="2">The sequence shown here is derived from an EMBL/GenBank/DDBJ whole genome shotgun (WGS) entry which is preliminary data.</text>
</comment>
<dbReference type="Pfam" id="PF06568">
    <property type="entry name" value="YjiS-like"/>
    <property type="match status" value="1"/>
</dbReference>
<keyword evidence="3" id="KW-1185">Reference proteome</keyword>
<feature type="domain" description="YjiS-like" evidence="1">
    <location>
        <begin position="31"/>
        <end position="63"/>
    </location>
</feature>
<dbReference type="EMBL" id="JBALHR010000018">
    <property type="protein sequence ID" value="MEH7830166.1"/>
    <property type="molecule type" value="Genomic_DNA"/>
</dbReference>
<gene>
    <name evidence="2" type="ORF">V6590_18605</name>
</gene>
<proteinExistence type="predicted"/>
<reference evidence="2" key="1">
    <citation type="submission" date="2024-02" db="EMBL/GenBank/DDBJ databases">
        <title>Genome sequences of strain Gemmobacter sp. JM10B15.</title>
        <authorList>
            <person name="Zhang M."/>
        </authorList>
    </citation>
    <scope>NUCLEOTIDE SEQUENCE</scope>
    <source>
        <strain evidence="2">JM10B15</strain>
    </source>
</reference>
<dbReference type="RefSeq" id="WP_335425198.1">
    <property type="nucleotide sequence ID" value="NZ_JBALHR010000018.1"/>
</dbReference>
<protein>
    <submittedName>
        <fullName evidence="2">DUF1127 domain-containing protein</fullName>
    </submittedName>
</protein>
<name>A0ABU8BZP5_9RHOB</name>
<evidence type="ECO:0000259" key="1">
    <source>
        <dbReference type="Pfam" id="PF06568"/>
    </source>
</evidence>
<evidence type="ECO:0000313" key="2">
    <source>
        <dbReference type="EMBL" id="MEH7830166.1"/>
    </source>
</evidence>